<proteinExistence type="predicted"/>
<evidence type="ECO:0008006" key="3">
    <source>
        <dbReference type="Google" id="ProtNLM"/>
    </source>
</evidence>
<evidence type="ECO:0000313" key="2">
    <source>
        <dbReference type="Proteomes" id="UP000253941"/>
    </source>
</evidence>
<organism evidence="1 2">
    <name type="scientific">Ferruginivarius sediminum</name>
    <dbReference type="NCBI Taxonomy" id="2661937"/>
    <lineage>
        <taxon>Bacteria</taxon>
        <taxon>Pseudomonadati</taxon>
        <taxon>Pseudomonadota</taxon>
        <taxon>Alphaproteobacteria</taxon>
        <taxon>Rhodospirillales</taxon>
        <taxon>Rhodospirillaceae</taxon>
        <taxon>Ferruginivarius</taxon>
    </lineage>
</organism>
<evidence type="ECO:0000313" key="1">
    <source>
        <dbReference type="EMBL" id="RDD62676.1"/>
    </source>
</evidence>
<reference evidence="1 2" key="1">
    <citation type="submission" date="2018-07" db="EMBL/GenBank/DDBJ databases">
        <title>Venubactetium sediminum gen. nov., sp. nov., isolated from a marine solar saltern.</title>
        <authorList>
            <person name="Wang S."/>
        </authorList>
    </citation>
    <scope>NUCLEOTIDE SEQUENCE [LARGE SCALE GENOMIC DNA]</scope>
    <source>
        <strain evidence="1 2">WD2A32</strain>
    </source>
</reference>
<dbReference type="Proteomes" id="UP000253941">
    <property type="component" value="Unassembled WGS sequence"/>
</dbReference>
<accession>A0A369TIH3</accession>
<name>A0A369TIH3_9PROT</name>
<gene>
    <name evidence="1" type="ORF">DRB17_05810</name>
</gene>
<dbReference type="Gene3D" id="3.40.630.30">
    <property type="match status" value="1"/>
</dbReference>
<comment type="caution">
    <text evidence="1">The sequence shown here is derived from an EMBL/GenBank/DDBJ whole genome shotgun (WGS) entry which is preliminary data.</text>
</comment>
<sequence>MFETYDVRPLRAEDVTRAYTLVYNIRPDIPVEFWRKHIMALLPTDPGRAPRQGACVLAGPNDYIYGLFTYRAVSAEEDEELFLEVGDLCVTPLTGERAAAQRLTSHAEALAEDLDCDSLTITFLADETWPSADQPEALPVEDAVMWASSAGMKLRQ</sequence>
<dbReference type="InterPro" id="IPR016181">
    <property type="entry name" value="Acyl_CoA_acyltransferase"/>
</dbReference>
<dbReference type="AlphaFoldDB" id="A0A369TIH3"/>
<keyword evidence="2" id="KW-1185">Reference proteome</keyword>
<protein>
    <recommendedName>
        <fullName evidence="3">GNAT family N-acetyltransferase</fullName>
    </recommendedName>
</protein>
<dbReference type="SUPFAM" id="SSF55729">
    <property type="entry name" value="Acyl-CoA N-acyltransferases (Nat)"/>
    <property type="match status" value="1"/>
</dbReference>
<dbReference type="EMBL" id="QPMH01000004">
    <property type="protein sequence ID" value="RDD62676.1"/>
    <property type="molecule type" value="Genomic_DNA"/>
</dbReference>